<protein>
    <submittedName>
        <fullName evidence="2">Uncharacterized protein</fullName>
    </submittedName>
</protein>
<organism evidence="2 3">
    <name type="scientific">Crocodylus porosus</name>
    <name type="common">Saltwater crocodile</name>
    <name type="synonym">Estuarine crocodile</name>
    <dbReference type="NCBI Taxonomy" id="8502"/>
    <lineage>
        <taxon>Eukaryota</taxon>
        <taxon>Metazoa</taxon>
        <taxon>Chordata</taxon>
        <taxon>Craniata</taxon>
        <taxon>Vertebrata</taxon>
        <taxon>Euteleostomi</taxon>
        <taxon>Archelosauria</taxon>
        <taxon>Archosauria</taxon>
        <taxon>Crocodylia</taxon>
        <taxon>Longirostres</taxon>
        <taxon>Crocodylidae</taxon>
        <taxon>Crocodylus</taxon>
    </lineage>
</organism>
<evidence type="ECO:0000313" key="2">
    <source>
        <dbReference type="Ensembl" id="ENSCPRP00005000093.1"/>
    </source>
</evidence>
<name>A0A7M4DUP4_CROPO</name>
<dbReference type="Gene3D" id="3.30.40.10">
    <property type="entry name" value="Zinc/RING finger domain, C3HC4 (zinc finger)"/>
    <property type="match status" value="1"/>
</dbReference>
<evidence type="ECO:0000313" key="3">
    <source>
        <dbReference type="Proteomes" id="UP000594220"/>
    </source>
</evidence>
<dbReference type="Ensembl" id="ENSCPRT00005000133.1">
    <property type="protein sequence ID" value="ENSCPRP00005000093.1"/>
    <property type="gene ID" value="ENSCPRG00005000092.1"/>
</dbReference>
<sequence>MLLKFAGAEKAIFNTKEGIKINPPLPWHFATDPGLFVMTGFPIKRSTYRKKSKLRSPIQLEPAEGSDVPDYKKVKMDEGKELDVEESDDTAYSQSLQERCGYSQEDNELREKEETESSKEPCAICQNRTSHVMFYMHVKTKKKKQNKPCPVCRQPIEMIVLTYFG</sequence>
<feature type="compositionally biased region" description="Basic and acidic residues" evidence="1">
    <location>
        <begin position="69"/>
        <end position="82"/>
    </location>
</feature>
<feature type="compositionally biased region" description="Basic and acidic residues" evidence="1">
    <location>
        <begin position="107"/>
        <end position="119"/>
    </location>
</feature>
<dbReference type="Proteomes" id="UP000594220">
    <property type="component" value="Unplaced"/>
</dbReference>
<proteinExistence type="predicted"/>
<reference evidence="2" key="1">
    <citation type="submission" date="2025-08" db="UniProtKB">
        <authorList>
            <consortium name="Ensembl"/>
        </authorList>
    </citation>
    <scope>IDENTIFICATION</scope>
</reference>
<reference evidence="2" key="2">
    <citation type="submission" date="2025-09" db="UniProtKB">
        <authorList>
            <consortium name="Ensembl"/>
        </authorList>
    </citation>
    <scope>IDENTIFICATION</scope>
</reference>
<dbReference type="AlphaFoldDB" id="A0A7M4DUP4"/>
<feature type="region of interest" description="Disordered" evidence="1">
    <location>
        <begin position="52"/>
        <end position="120"/>
    </location>
</feature>
<keyword evidence="3" id="KW-1185">Reference proteome</keyword>
<dbReference type="InterPro" id="IPR013083">
    <property type="entry name" value="Znf_RING/FYVE/PHD"/>
</dbReference>
<accession>A0A7M4DUP4</accession>
<evidence type="ECO:0000256" key="1">
    <source>
        <dbReference type="SAM" id="MobiDB-lite"/>
    </source>
</evidence>